<evidence type="ECO:0000313" key="2">
    <source>
        <dbReference type="Proteomes" id="UP000316095"/>
    </source>
</evidence>
<dbReference type="EMBL" id="SJPG01000001">
    <property type="protein sequence ID" value="TWT62103.1"/>
    <property type="molecule type" value="Genomic_DNA"/>
</dbReference>
<dbReference type="Gene3D" id="3.40.1580.10">
    <property type="entry name" value="SMI1/KNR4-like"/>
    <property type="match status" value="1"/>
</dbReference>
<dbReference type="AlphaFoldDB" id="A0A5C5XIF0"/>
<comment type="caution">
    <text evidence="1">The sequence shown here is derived from an EMBL/GenBank/DDBJ whole genome shotgun (WGS) entry which is preliminary data.</text>
</comment>
<protein>
    <recommendedName>
        <fullName evidence="3">Knr4/Smi1-like domain-containing protein</fullName>
    </recommendedName>
</protein>
<keyword evidence="2" id="KW-1185">Reference proteome</keyword>
<dbReference type="SUPFAM" id="SSF160631">
    <property type="entry name" value="SMI1/KNR4-like"/>
    <property type="match status" value="1"/>
</dbReference>
<accession>A0A5C5XIF0</accession>
<evidence type="ECO:0000313" key="1">
    <source>
        <dbReference type="EMBL" id="TWT62103.1"/>
    </source>
</evidence>
<reference evidence="1 2" key="1">
    <citation type="submission" date="2019-02" db="EMBL/GenBank/DDBJ databases">
        <title>Deep-cultivation of Planctomycetes and their phenomic and genomic characterization uncovers novel biology.</title>
        <authorList>
            <person name="Wiegand S."/>
            <person name="Jogler M."/>
            <person name="Boedeker C."/>
            <person name="Pinto D."/>
            <person name="Vollmers J."/>
            <person name="Rivas-Marin E."/>
            <person name="Kohn T."/>
            <person name="Peeters S.H."/>
            <person name="Heuer A."/>
            <person name="Rast P."/>
            <person name="Oberbeckmann S."/>
            <person name="Bunk B."/>
            <person name="Jeske O."/>
            <person name="Meyerdierks A."/>
            <person name="Storesund J.E."/>
            <person name="Kallscheuer N."/>
            <person name="Luecker S."/>
            <person name="Lage O.M."/>
            <person name="Pohl T."/>
            <person name="Merkel B.J."/>
            <person name="Hornburger P."/>
            <person name="Mueller R.-W."/>
            <person name="Bruemmer F."/>
            <person name="Labrenz M."/>
            <person name="Spormann A.M."/>
            <person name="Op Den Camp H."/>
            <person name="Overmann J."/>
            <person name="Amann R."/>
            <person name="Jetten M.S.M."/>
            <person name="Mascher T."/>
            <person name="Medema M.H."/>
            <person name="Devos D.P."/>
            <person name="Kaster A.-K."/>
            <person name="Ovreas L."/>
            <person name="Rohde M."/>
            <person name="Galperin M.Y."/>
            <person name="Jogler C."/>
        </authorList>
    </citation>
    <scope>NUCLEOTIDE SEQUENCE [LARGE SCALE GENOMIC DNA]</scope>
    <source>
        <strain evidence="1 2">Pan54</strain>
    </source>
</reference>
<dbReference type="InterPro" id="IPR037883">
    <property type="entry name" value="Knr4/Smi1-like_sf"/>
</dbReference>
<dbReference type="Proteomes" id="UP000316095">
    <property type="component" value="Unassembled WGS sequence"/>
</dbReference>
<evidence type="ECO:0008006" key="3">
    <source>
        <dbReference type="Google" id="ProtNLM"/>
    </source>
</evidence>
<sequence>MEVMSLTEFEQLVRANQTWFRGPQPETQEVISRAERELGVKLPATLQWLLLNFGYWRGTGVAALPVVVAKTKAFHPAFPQNWIVLASELGTWETSNSATSLEERLIILESSRDFIEDGKNVVVCSTDGKIHQRYSCFSAYVYARVTALSRRTLDNYRTCPLWRTGKLSPLLTDGINFDLQEFSRRLWETMLIHDVLRHSGQRAFPRKSFLPQRTQPSNIQPKVINYSTIDQQNEISDIINQDQSHHHSVALQDPPVITFETESPQEKFAVSQVGEMVQERREYLKSQHVDVATLFEQRSSSPRQGSLFPDDLPSGKILLFPLSSHLSETDNDNFQTESGRIVSLVELQTSHGSMRWVATWWLEGETIPSWMESHAVVVKTKELLQRIPARLLLEVQY</sequence>
<proteinExistence type="predicted"/>
<organism evidence="1 2">
    <name type="scientific">Rubinisphaera italica</name>
    <dbReference type="NCBI Taxonomy" id="2527969"/>
    <lineage>
        <taxon>Bacteria</taxon>
        <taxon>Pseudomonadati</taxon>
        <taxon>Planctomycetota</taxon>
        <taxon>Planctomycetia</taxon>
        <taxon>Planctomycetales</taxon>
        <taxon>Planctomycetaceae</taxon>
        <taxon>Rubinisphaera</taxon>
    </lineage>
</organism>
<name>A0A5C5XIF0_9PLAN</name>
<gene>
    <name evidence="1" type="ORF">Pan54_28420</name>
</gene>